<organism evidence="1 2">
    <name type="scientific">Pedobacter metabolipauper</name>
    <dbReference type="NCBI Taxonomy" id="425513"/>
    <lineage>
        <taxon>Bacteria</taxon>
        <taxon>Pseudomonadati</taxon>
        <taxon>Bacteroidota</taxon>
        <taxon>Sphingobacteriia</taxon>
        <taxon>Sphingobacteriales</taxon>
        <taxon>Sphingobacteriaceae</taxon>
        <taxon>Pedobacter</taxon>
    </lineage>
</organism>
<comment type="caution">
    <text evidence="1">The sequence shown here is derived from an EMBL/GenBank/DDBJ whole genome shotgun (WGS) entry which is preliminary data.</text>
</comment>
<keyword evidence="2" id="KW-1185">Reference proteome</keyword>
<gene>
    <name evidence="1" type="ORF">ATK78_3384</name>
</gene>
<accession>A0A4V3D138</accession>
<dbReference type="Proteomes" id="UP000295620">
    <property type="component" value="Unassembled WGS sequence"/>
</dbReference>
<evidence type="ECO:0000313" key="2">
    <source>
        <dbReference type="Proteomes" id="UP000295620"/>
    </source>
</evidence>
<dbReference type="AlphaFoldDB" id="A0A4V3D138"/>
<sequence>MNFIERKISVKRAISILAKNGVAVDDREADVILEFLYLVAKNYNKIEDVQNAQNPKKKSNLLKST</sequence>
<name>A0A4V3D138_9SPHI</name>
<protein>
    <recommendedName>
        <fullName evidence="3">PTS sugar transporter subunit IIBC</fullName>
    </recommendedName>
</protein>
<dbReference type="OrthoDB" id="1274648at2"/>
<evidence type="ECO:0000313" key="1">
    <source>
        <dbReference type="EMBL" id="TDQ08864.1"/>
    </source>
</evidence>
<reference evidence="1 2" key="1">
    <citation type="submission" date="2019-03" db="EMBL/GenBank/DDBJ databases">
        <title>Genomic Encyclopedia of Archaeal and Bacterial Type Strains, Phase II (KMG-II): from individual species to whole genera.</title>
        <authorList>
            <person name="Goeker M."/>
        </authorList>
    </citation>
    <scope>NUCLEOTIDE SEQUENCE [LARGE SCALE GENOMIC DNA]</scope>
    <source>
        <strain evidence="1 2">DSM 19035</strain>
    </source>
</reference>
<proteinExistence type="predicted"/>
<evidence type="ECO:0008006" key="3">
    <source>
        <dbReference type="Google" id="ProtNLM"/>
    </source>
</evidence>
<dbReference type="RefSeq" id="WP_133577204.1">
    <property type="nucleotide sequence ID" value="NZ_SNYC01000005.1"/>
</dbReference>
<dbReference type="EMBL" id="SNYC01000005">
    <property type="protein sequence ID" value="TDQ08864.1"/>
    <property type="molecule type" value="Genomic_DNA"/>
</dbReference>